<dbReference type="EMBL" id="CP134537">
    <property type="protein sequence ID" value="WNH07570.1"/>
    <property type="molecule type" value="Genomic_DNA"/>
</dbReference>
<evidence type="ECO:0000313" key="4">
    <source>
        <dbReference type="Proteomes" id="UP001303407"/>
    </source>
</evidence>
<gene>
    <name evidence="2" type="ORF">RHP49_01045</name>
    <name evidence="1" type="ORF">RHP51_10050</name>
</gene>
<dbReference type="Proteomes" id="UP001303407">
    <property type="component" value="Chromosome"/>
</dbReference>
<dbReference type="EMBL" id="CP134536">
    <property type="protein sequence ID" value="WNH12855.1"/>
    <property type="molecule type" value="Genomic_DNA"/>
</dbReference>
<proteinExistence type="predicted"/>
<evidence type="ECO:0008006" key="5">
    <source>
        <dbReference type="Google" id="ProtNLM"/>
    </source>
</evidence>
<evidence type="ECO:0000313" key="2">
    <source>
        <dbReference type="EMBL" id="WNH12855.1"/>
    </source>
</evidence>
<dbReference type="Proteomes" id="UP001302806">
    <property type="component" value="Chromosome"/>
</dbReference>
<evidence type="ECO:0000313" key="1">
    <source>
        <dbReference type="EMBL" id="WNH07570.1"/>
    </source>
</evidence>
<dbReference type="RefSeq" id="WP_415862836.1">
    <property type="nucleotide sequence ID" value="NZ_CP134536.1"/>
</dbReference>
<name>A0ABY9Y434_9FLAO</name>
<protein>
    <recommendedName>
        <fullName evidence="5">Lipocalin-like domain-containing protein</fullName>
    </recommendedName>
</protein>
<sequence length="144" mass="16067">MKNYILIAFFTLITFTNCSIDGNETSEVITKTYWHLRNVSGGIAGVDNNFNLDEIIWSFNELTGNLTVTNNNTDDTVEDALESGNYSFSVTTDNTNKYLIINDNEYGGLLFSETELIIDQNITSSGSGADGFIYTFQRVLVIED</sequence>
<organism evidence="2 4">
    <name type="scientific">Thalassobellus suaedae</name>
    <dbReference type="NCBI Taxonomy" id="3074124"/>
    <lineage>
        <taxon>Bacteria</taxon>
        <taxon>Pseudomonadati</taxon>
        <taxon>Bacteroidota</taxon>
        <taxon>Flavobacteriia</taxon>
        <taxon>Flavobacteriales</taxon>
        <taxon>Flavobacteriaceae</taxon>
        <taxon>Thalassobellus</taxon>
    </lineage>
</organism>
<evidence type="ECO:0000313" key="3">
    <source>
        <dbReference type="Proteomes" id="UP001302806"/>
    </source>
</evidence>
<reference evidence="3 4" key="1">
    <citation type="submission" date="2023-09" db="EMBL/GenBank/DDBJ databases">
        <title>Thalassobella suaedae gen. nov., sp. nov., a marine bacterium of the family Flavobacteriaceae isolated from a halophyte Suaeda japonica.</title>
        <authorList>
            <person name="Lee S.Y."/>
            <person name="Hwang C.Y."/>
        </authorList>
    </citation>
    <scope>NUCLEOTIDE SEQUENCE [LARGE SCALE GENOMIC DNA]</scope>
    <source>
        <strain evidence="2 4">HL-DH10</strain>
        <strain evidence="1 3">HL-DH14</strain>
    </source>
</reference>
<keyword evidence="4" id="KW-1185">Reference proteome</keyword>
<accession>A0ABY9Y434</accession>